<feature type="region of interest" description="Disordered" evidence="1">
    <location>
        <begin position="192"/>
        <end position="226"/>
    </location>
</feature>
<evidence type="ECO:0000259" key="2">
    <source>
        <dbReference type="Pfam" id="PF03732"/>
    </source>
</evidence>
<reference evidence="4" key="1">
    <citation type="submission" date="2025-08" db="UniProtKB">
        <authorList>
            <consortium name="RefSeq"/>
        </authorList>
    </citation>
    <scope>IDENTIFICATION</scope>
    <source>
        <tissue evidence="4">Leaf</tissue>
    </source>
</reference>
<dbReference type="InterPro" id="IPR005162">
    <property type="entry name" value="Retrotrans_gag_dom"/>
</dbReference>
<accession>A0A1S3T9E4</accession>
<gene>
    <name evidence="4" type="primary">LOC106753105</name>
</gene>
<protein>
    <submittedName>
        <fullName evidence="4">Uncharacterized protein LOC106753105</fullName>
    </submittedName>
</protein>
<feature type="compositionally biased region" description="Polar residues" evidence="1">
    <location>
        <begin position="197"/>
        <end position="214"/>
    </location>
</feature>
<sequence length="246" mass="28753">MQSGKPFGSSSSNQTEWSLESFLQHRPTKFDGKCSADEADHWLRDMERIYDAKRCGDENRLAFTEYLLTGEADHWWSSSKMLLEDERIPITWEVFKNKFYEEYFPNSVRFAKEVEFLQLVQGGMTVSEYANRFKQLMRFYTMRMSEEWQCRKFENGLREDLKPVIASHCIQKFPTLVERAKVLEKNLMEAERRKKQQQLSSRGPIFTRNNSSPRTIPYSRPMSSSGPSTLAFGLLAMPDRPVNQGA</sequence>
<dbReference type="PANTHER" id="PTHR34482">
    <property type="entry name" value="DNA DAMAGE-INDUCIBLE PROTEIN 1-LIKE"/>
    <property type="match status" value="1"/>
</dbReference>
<dbReference type="OrthoDB" id="1936908at2759"/>
<dbReference type="RefSeq" id="XP_014490383.1">
    <property type="nucleotide sequence ID" value="XM_014634897.1"/>
</dbReference>
<dbReference type="AlphaFoldDB" id="A0A1S3T9E4"/>
<evidence type="ECO:0000256" key="1">
    <source>
        <dbReference type="SAM" id="MobiDB-lite"/>
    </source>
</evidence>
<dbReference type="STRING" id="3916.A0A1S3T9E4"/>
<dbReference type="KEGG" id="vra:106753105"/>
<dbReference type="GeneID" id="106753105"/>
<dbReference type="PANTHER" id="PTHR34482:SF36">
    <property type="entry name" value="RETROTRANSPOSON GAG DOMAIN-CONTAINING PROTEIN"/>
    <property type="match status" value="1"/>
</dbReference>
<dbReference type="Pfam" id="PF03732">
    <property type="entry name" value="Retrotrans_gag"/>
    <property type="match status" value="1"/>
</dbReference>
<dbReference type="Proteomes" id="UP000087766">
    <property type="component" value="Unplaced"/>
</dbReference>
<evidence type="ECO:0000313" key="3">
    <source>
        <dbReference type="Proteomes" id="UP000087766"/>
    </source>
</evidence>
<evidence type="ECO:0000313" key="4">
    <source>
        <dbReference type="RefSeq" id="XP_014490383.1"/>
    </source>
</evidence>
<name>A0A1S3T9E4_VIGRR</name>
<proteinExistence type="predicted"/>
<feature type="domain" description="Retrotransposon gag" evidence="2">
    <location>
        <begin position="66"/>
        <end position="159"/>
    </location>
</feature>
<keyword evidence="3" id="KW-1185">Reference proteome</keyword>
<organism evidence="3 4">
    <name type="scientific">Vigna radiata var. radiata</name>
    <name type="common">Mung bean</name>
    <name type="synonym">Phaseolus aureus</name>
    <dbReference type="NCBI Taxonomy" id="3916"/>
    <lineage>
        <taxon>Eukaryota</taxon>
        <taxon>Viridiplantae</taxon>
        <taxon>Streptophyta</taxon>
        <taxon>Embryophyta</taxon>
        <taxon>Tracheophyta</taxon>
        <taxon>Spermatophyta</taxon>
        <taxon>Magnoliopsida</taxon>
        <taxon>eudicotyledons</taxon>
        <taxon>Gunneridae</taxon>
        <taxon>Pentapetalae</taxon>
        <taxon>rosids</taxon>
        <taxon>fabids</taxon>
        <taxon>Fabales</taxon>
        <taxon>Fabaceae</taxon>
        <taxon>Papilionoideae</taxon>
        <taxon>50 kb inversion clade</taxon>
        <taxon>NPAAA clade</taxon>
        <taxon>indigoferoid/millettioid clade</taxon>
        <taxon>Phaseoleae</taxon>
        <taxon>Vigna</taxon>
    </lineage>
</organism>